<dbReference type="AlphaFoldDB" id="A0A1B6G893"/>
<feature type="domain" description="Reverse transcriptase" evidence="1">
    <location>
        <begin position="1"/>
        <end position="120"/>
    </location>
</feature>
<dbReference type="PANTHER" id="PTHR33332">
    <property type="entry name" value="REVERSE TRANSCRIPTASE DOMAIN-CONTAINING PROTEIN"/>
    <property type="match status" value="1"/>
</dbReference>
<feature type="non-terminal residue" evidence="2">
    <location>
        <position position="120"/>
    </location>
</feature>
<reference evidence="2" key="1">
    <citation type="submission" date="2015-11" db="EMBL/GenBank/DDBJ databases">
        <title>De novo transcriptome assembly of four potential Pierce s Disease insect vectors from Arizona vineyards.</title>
        <authorList>
            <person name="Tassone E.E."/>
        </authorList>
    </citation>
    <scope>NUCLEOTIDE SEQUENCE</scope>
</reference>
<dbReference type="InterPro" id="IPR043502">
    <property type="entry name" value="DNA/RNA_pol_sf"/>
</dbReference>
<evidence type="ECO:0000259" key="1">
    <source>
        <dbReference type="PROSITE" id="PS50878"/>
    </source>
</evidence>
<dbReference type="InterPro" id="IPR000477">
    <property type="entry name" value="RT_dom"/>
</dbReference>
<name>A0A1B6G893_9HEMI</name>
<dbReference type="EMBL" id="GECZ01011109">
    <property type="protein sequence ID" value="JAS58660.1"/>
    <property type="molecule type" value="Transcribed_RNA"/>
</dbReference>
<dbReference type="PROSITE" id="PS50878">
    <property type="entry name" value="RT_POL"/>
    <property type="match status" value="1"/>
</dbReference>
<protein>
    <recommendedName>
        <fullName evidence="1">Reverse transcriptase domain-containing protein</fullName>
    </recommendedName>
</protein>
<feature type="non-terminal residue" evidence="2">
    <location>
        <position position="1"/>
    </location>
</feature>
<dbReference type="SUPFAM" id="SSF56672">
    <property type="entry name" value="DNA/RNA polymerases"/>
    <property type="match status" value="1"/>
</dbReference>
<accession>A0A1B6G893</accession>
<sequence length="120" mass="13477">GQTELGLIQSYLENRQQQVVIGNESSDILEVKAGVPQGSILGPFLFLVFINDFSFNVPTQSVLYADDTTLFGKNENSLPVKSQLHQSLSCAKTWYKANNLTINEEKTDFFTLKKEPLFDD</sequence>
<dbReference type="GO" id="GO:0071897">
    <property type="term" value="P:DNA biosynthetic process"/>
    <property type="evidence" value="ECO:0007669"/>
    <property type="project" value="UniProtKB-ARBA"/>
</dbReference>
<proteinExistence type="predicted"/>
<dbReference type="Pfam" id="PF00078">
    <property type="entry name" value="RVT_1"/>
    <property type="match status" value="1"/>
</dbReference>
<evidence type="ECO:0000313" key="2">
    <source>
        <dbReference type="EMBL" id="JAS58660.1"/>
    </source>
</evidence>
<organism evidence="2">
    <name type="scientific">Cuerna arida</name>
    <dbReference type="NCBI Taxonomy" id="1464854"/>
    <lineage>
        <taxon>Eukaryota</taxon>
        <taxon>Metazoa</taxon>
        <taxon>Ecdysozoa</taxon>
        <taxon>Arthropoda</taxon>
        <taxon>Hexapoda</taxon>
        <taxon>Insecta</taxon>
        <taxon>Pterygota</taxon>
        <taxon>Neoptera</taxon>
        <taxon>Paraneoptera</taxon>
        <taxon>Hemiptera</taxon>
        <taxon>Auchenorrhyncha</taxon>
        <taxon>Membracoidea</taxon>
        <taxon>Cicadellidae</taxon>
        <taxon>Cicadellinae</taxon>
        <taxon>Proconiini</taxon>
        <taxon>Cuerna</taxon>
    </lineage>
</organism>
<gene>
    <name evidence="2" type="ORF">g.7864</name>
</gene>